<organism evidence="1 2">
    <name type="scientific">Romanomermis culicivorax</name>
    <name type="common">Nematode worm</name>
    <dbReference type="NCBI Taxonomy" id="13658"/>
    <lineage>
        <taxon>Eukaryota</taxon>
        <taxon>Metazoa</taxon>
        <taxon>Ecdysozoa</taxon>
        <taxon>Nematoda</taxon>
        <taxon>Enoplea</taxon>
        <taxon>Dorylaimia</taxon>
        <taxon>Mermithida</taxon>
        <taxon>Mermithoidea</taxon>
        <taxon>Mermithidae</taxon>
        <taxon>Romanomermis</taxon>
    </lineage>
</organism>
<proteinExistence type="predicted"/>
<dbReference type="Proteomes" id="UP000887565">
    <property type="component" value="Unplaced"/>
</dbReference>
<accession>A0A915HLR4</accession>
<evidence type="ECO:0000313" key="1">
    <source>
        <dbReference type="Proteomes" id="UP000887565"/>
    </source>
</evidence>
<reference evidence="2" key="1">
    <citation type="submission" date="2022-11" db="UniProtKB">
        <authorList>
            <consortium name="WormBaseParasite"/>
        </authorList>
    </citation>
    <scope>IDENTIFICATION</scope>
</reference>
<dbReference type="AlphaFoldDB" id="A0A915HLR4"/>
<dbReference type="WBParaSite" id="nRc.2.0.1.t02420-RA">
    <property type="protein sequence ID" value="nRc.2.0.1.t02420-RA"/>
    <property type="gene ID" value="nRc.2.0.1.g02420"/>
</dbReference>
<evidence type="ECO:0000313" key="2">
    <source>
        <dbReference type="WBParaSite" id="nRc.2.0.1.t02420-RA"/>
    </source>
</evidence>
<name>A0A915HLR4_ROMCU</name>
<sequence>MFGMDDDVEIFEKNNK</sequence>
<keyword evidence="1" id="KW-1185">Reference proteome</keyword>
<protein>
    <submittedName>
        <fullName evidence="2">Uncharacterized protein</fullName>
    </submittedName>
</protein>